<dbReference type="AlphaFoldDB" id="I4F4K4"/>
<dbReference type="EMBL" id="FO203431">
    <property type="protein sequence ID" value="CCH90567.1"/>
    <property type="molecule type" value="Genomic_DNA"/>
</dbReference>
<keyword evidence="6 8" id="KW-0472">Membrane</keyword>
<dbReference type="Pfam" id="PF16916">
    <property type="entry name" value="ZT_dimer"/>
    <property type="match status" value="1"/>
</dbReference>
<feature type="domain" description="Cation efflux protein cytoplasmic" evidence="10">
    <location>
        <begin position="292"/>
        <end position="367"/>
    </location>
</feature>
<evidence type="ECO:0000256" key="1">
    <source>
        <dbReference type="ARBA" id="ARBA00004141"/>
    </source>
</evidence>
<dbReference type="InterPro" id="IPR050291">
    <property type="entry name" value="CDF_Transporter"/>
</dbReference>
<feature type="transmembrane region" description="Helical" evidence="8">
    <location>
        <begin position="128"/>
        <end position="144"/>
    </location>
</feature>
<evidence type="ECO:0000256" key="4">
    <source>
        <dbReference type="ARBA" id="ARBA00022692"/>
    </source>
</evidence>
<gene>
    <name evidence="11" type="ordered locus">MODMU_5190</name>
</gene>
<evidence type="ECO:0000259" key="9">
    <source>
        <dbReference type="Pfam" id="PF01545"/>
    </source>
</evidence>
<dbReference type="InterPro" id="IPR002524">
    <property type="entry name" value="Cation_efflux"/>
</dbReference>
<protein>
    <submittedName>
        <fullName evidence="11">Cation diffusion facilitator family transporter</fullName>
    </submittedName>
</protein>
<feature type="transmembrane region" description="Helical" evidence="8">
    <location>
        <begin position="262"/>
        <end position="279"/>
    </location>
</feature>
<dbReference type="GO" id="GO:0015093">
    <property type="term" value="F:ferrous iron transmembrane transporter activity"/>
    <property type="evidence" value="ECO:0007669"/>
    <property type="project" value="TreeGrafter"/>
</dbReference>
<proteinExistence type="inferred from homology"/>
<comment type="similarity">
    <text evidence="2">Belongs to the cation diffusion facilitator (CDF) transporter (TC 2.A.4) family.</text>
</comment>
<dbReference type="InterPro" id="IPR036837">
    <property type="entry name" value="Cation_efflux_CTD_sf"/>
</dbReference>
<keyword evidence="3" id="KW-0813">Transport</keyword>
<reference evidence="11 12" key="1">
    <citation type="journal article" date="2012" name="J. Bacteriol.">
        <title>Genome Sequence of Radiation-Resistant Modestobacter marinus Strain BC501, a Representative Actinobacterium That Thrives on Calcareous Stone Surfaces.</title>
        <authorList>
            <person name="Normand P."/>
            <person name="Gury J."/>
            <person name="Pujic P."/>
            <person name="Chouaia B."/>
            <person name="Crotti E."/>
            <person name="Brusetti L."/>
            <person name="Daffonchio D."/>
            <person name="Vacherie B."/>
            <person name="Barbe V."/>
            <person name="Medigue C."/>
            <person name="Calteau A."/>
            <person name="Ghodhbane-Gtari F."/>
            <person name="Essoussi I."/>
            <person name="Nouioui I."/>
            <person name="Abbassi-Ghozzi I."/>
            <person name="Gtari M."/>
        </authorList>
    </citation>
    <scope>NUCLEOTIDE SEQUENCE [LARGE SCALE GENOMIC DNA]</scope>
    <source>
        <strain evidence="12">BC 501</strain>
    </source>
</reference>
<sequence length="394" mass="41544">MTAAGHPNQPDNVSSGRASGHDPGDADGHNRSHGHDHADGRTHDHGSDHGHGNGHDHPRGLTGLLASVFRRHSHDSADSIDSALETSREGVRALKISLVALMITAFAQAVVVYFTGSVALLADTIHNFSDALTAVPLWIAFVLGRRAASRRYTYGYDRAEDLAGVFIVFMIALSAVVAGYESIRRLIDPQPLTNVGVVIAAGLIGAAGNELVALYRIRVGRKIGSAALVADGLHARTDGFTSLAVVFGALGVLAGFPLADPLVGLGITVAILFVLKGAATDIFRRLMDSVEPELVDAAETSISTAPGVLGVERLRVRWTGHRLRAEAAVLVDPDIGVIQGHAIAVDVHHRLLHDVPRLIDATVHVSPLDRGGHDHHAALAHHRAVEPGAGTTRD</sequence>
<dbReference type="OMA" id="HDYGPGR"/>
<accession>I4F4K4</accession>
<dbReference type="PANTHER" id="PTHR43840">
    <property type="entry name" value="MITOCHONDRIAL METAL TRANSPORTER 1-RELATED"/>
    <property type="match status" value="1"/>
</dbReference>
<comment type="subcellular location">
    <subcellularLocation>
        <location evidence="1">Membrane</location>
        <topology evidence="1">Multi-pass membrane protein</topology>
    </subcellularLocation>
</comment>
<dbReference type="GO" id="GO:0006882">
    <property type="term" value="P:intracellular zinc ion homeostasis"/>
    <property type="evidence" value="ECO:0007669"/>
    <property type="project" value="TreeGrafter"/>
</dbReference>
<dbReference type="Pfam" id="PF01545">
    <property type="entry name" value="Cation_efflux"/>
    <property type="match status" value="1"/>
</dbReference>
<feature type="transmembrane region" description="Helical" evidence="8">
    <location>
        <begin position="165"/>
        <end position="183"/>
    </location>
</feature>
<evidence type="ECO:0000256" key="2">
    <source>
        <dbReference type="ARBA" id="ARBA00008114"/>
    </source>
</evidence>
<dbReference type="InterPro" id="IPR027469">
    <property type="entry name" value="Cation_efflux_TMD_sf"/>
</dbReference>
<evidence type="ECO:0000313" key="12">
    <source>
        <dbReference type="Proteomes" id="UP000006461"/>
    </source>
</evidence>
<dbReference type="SUPFAM" id="SSF161111">
    <property type="entry name" value="Cation efflux protein transmembrane domain-like"/>
    <property type="match status" value="1"/>
</dbReference>
<dbReference type="GO" id="GO:0015086">
    <property type="term" value="F:cadmium ion transmembrane transporter activity"/>
    <property type="evidence" value="ECO:0007669"/>
    <property type="project" value="TreeGrafter"/>
</dbReference>
<evidence type="ECO:0000256" key="3">
    <source>
        <dbReference type="ARBA" id="ARBA00022448"/>
    </source>
</evidence>
<keyword evidence="5 8" id="KW-1133">Transmembrane helix</keyword>
<evidence type="ECO:0000313" key="11">
    <source>
        <dbReference type="EMBL" id="CCH90567.1"/>
    </source>
</evidence>
<dbReference type="PATRIC" id="fig|477641.3.peg.4880"/>
<dbReference type="FunFam" id="1.20.1510.10:FF:000006">
    <property type="entry name" value="Divalent cation efflux transporter"/>
    <property type="match status" value="1"/>
</dbReference>
<dbReference type="Gene3D" id="3.30.70.1350">
    <property type="entry name" value="Cation efflux protein, cytoplasmic domain"/>
    <property type="match status" value="1"/>
</dbReference>
<dbReference type="GO" id="GO:0015341">
    <property type="term" value="F:zinc efflux antiporter activity"/>
    <property type="evidence" value="ECO:0007669"/>
    <property type="project" value="TreeGrafter"/>
</dbReference>
<keyword evidence="4 8" id="KW-0812">Transmembrane</keyword>
<dbReference type="KEGG" id="mmar:MODMU_5190"/>
<evidence type="ECO:0000256" key="8">
    <source>
        <dbReference type="SAM" id="Phobius"/>
    </source>
</evidence>
<dbReference type="GO" id="GO:0005886">
    <property type="term" value="C:plasma membrane"/>
    <property type="evidence" value="ECO:0007669"/>
    <property type="project" value="TreeGrafter"/>
</dbReference>
<dbReference type="eggNOG" id="COG0053">
    <property type="taxonomic scope" value="Bacteria"/>
</dbReference>
<evidence type="ECO:0000259" key="10">
    <source>
        <dbReference type="Pfam" id="PF16916"/>
    </source>
</evidence>
<evidence type="ECO:0000256" key="7">
    <source>
        <dbReference type="SAM" id="MobiDB-lite"/>
    </source>
</evidence>
<organism evidence="11 12">
    <name type="scientific">Modestobacter italicus (strain DSM 44449 / CECT 9708 / BC 501)</name>
    <dbReference type="NCBI Taxonomy" id="2732864"/>
    <lineage>
        <taxon>Bacteria</taxon>
        <taxon>Bacillati</taxon>
        <taxon>Actinomycetota</taxon>
        <taxon>Actinomycetes</taxon>
        <taxon>Geodermatophilales</taxon>
        <taxon>Geodermatophilaceae</taxon>
        <taxon>Modestobacter</taxon>
    </lineage>
</organism>
<feature type="transmembrane region" description="Helical" evidence="8">
    <location>
        <begin position="238"/>
        <end position="256"/>
    </location>
</feature>
<evidence type="ECO:0000256" key="6">
    <source>
        <dbReference type="ARBA" id="ARBA00023136"/>
    </source>
</evidence>
<feature type="region of interest" description="Disordered" evidence="7">
    <location>
        <begin position="1"/>
        <end position="61"/>
    </location>
</feature>
<dbReference type="Proteomes" id="UP000006461">
    <property type="component" value="Chromosome"/>
</dbReference>
<dbReference type="InterPro" id="IPR058533">
    <property type="entry name" value="Cation_efflux_TM"/>
</dbReference>
<keyword evidence="12" id="KW-1185">Reference proteome</keyword>
<feature type="transmembrane region" description="Helical" evidence="8">
    <location>
        <begin position="98"/>
        <end position="122"/>
    </location>
</feature>
<dbReference type="Gene3D" id="1.20.1510.10">
    <property type="entry name" value="Cation efflux protein transmembrane domain"/>
    <property type="match status" value="1"/>
</dbReference>
<feature type="domain" description="Cation efflux protein transmembrane" evidence="9">
    <location>
        <begin position="94"/>
        <end position="284"/>
    </location>
</feature>
<name>I4F4K4_MODI5</name>
<dbReference type="HOGENOM" id="CLU_013430_3_1_11"/>
<feature type="compositionally biased region" description="Basic and acidic residues" evidence="7">
    <location>
        <begin position="19"/>
        <end position="59"/>
    </location>
</feature>
<dbReference type="SUPFAM" id="SSF160240">
    <property type="entry name" value="Cation efflux protein cytoplasmic domain-like"/>
    <property type="match status" value="1"/>
</dbReference>
<dbReference type="NCBIfam" id="TIGR01297">
    <property type="entry name" value="CDF"/>
    <property type="match status" value="1"/>
</dbReference>
<dbReference type="STRING" id="477641.MODMU_5190"/>
<evidence type="ECO:0000256" key="5">
    <source>
        <dbReference type="ARBA" id="ARBA00022989"/>
    </source>
</evidence>
<dbReference type="PANTHER" id="PTHR43840:SF15">
    <property type="entry name" value="MITOCHONDRIAL METAL TRANSPORTER 1-RELATED"/>
    <property type="match status" value="1"/>
</dbReference>
<feature type="transmembrane region" description="Helical" evidence="8">
    <location>
        <begin position="195"/>
        <end position="217"/>
    </location>
</feature>
<dbReference type="InterPro" id="IPR027470">
    <property type="entry name" value="Cation_efflux_CTD"/>
</dbReference>
<dbReference type="OrthoDB" id="9813655at2"/>